<dbReference type="InterPro" id="IPR001753">
    <property type="entry name" value="Enoyl-CoA_hydra/iso"/>
</dbReference>
<dbReference type="NCBIfam" id="NF006140">
    <property type="entry name" value="PRK08290.1"/>
    <property type="match status" value="1"/>
</dbReference>
<protein>
    <submittedName>
        <fullName evidence="1">Enoyl-CoA hydratase</fullName>
        <ecNumber evidence="1">4.2.1.17</ecNumber>
    </submittedName>
</protein>
<organism evidence="1 2">
    <name type="scientific">Kineobactrum salinum</name>
    <dbReference type="NCBI Taxonomy" id="2708301"/>
    <lineage>
        <taxon>Bacteria</taxon>
        <taxon>Pseudomonadati</taxon>
        <taxon>Pseudomonadota</taxon>
        <taxon>Gammaproteobacteria</taxon>
        <taxon>Cellvibrionales</taxon>
        <taxon>Halieaceae</taxon>
        <taxon>Kineobactrum</taxon>
    </lineage>
</organism>
<dbReference type="Gene3D" id="3.90.226.10">
    <property type="entry name" value="2-enoyl-CoA Hydratase, Chain A, domain 1"/>
    <property type="match status" value="1"/>
</dbReference>
<keyword evidence="2" id="KW-1185">Reference proteome</keyword>
<dbReference type="Proteomes" id="UP000477680">
    <property type="component" value="Chromosome"/>
</dbReference>
<evidence type="ECO:0000313" key="1">
    <source>
        <dbReference type="EMBL" id="QIB65508.1"/>
    </source>
</evidence>
<reference evidence="1 2" key="1">
    <citation type="submission" date="2020-02" db="EMBL/GenBank/DDBJ databases">
        <title>Genome sequencing for Kineobactrum sp. M2.</title>
        <authorList>
            <person name="Park S.-J."/>
        </authorList>
    </citation>
    <scope>NUCLEOTIDE SEQUENCE [LARGE SCALE GENOMIC DNA]</scope>
    <source>
        <strain evidence="1 2">M2</strain>
    </source>
</reference>
<name>A0A6C0U0T0_9GAMM</name>
<dbReference type="PANTHER" id="PTHR11941">
    <property type="entry name" value="ENOYL-COA HYDRATASE-RELATED"/>
    <property type="match status" value="1"/>
</dbReference>
<gene>
    <name evidence="1" type="ORF">G3T16_08930</name>
</gene>
<dbReference type="AlphaFoldDB" id="A0A6C0U0T0"/>
<dbReference type="RefSeq" id="WP_163494771.1">
    <property type="nucleotide sequence ID" value="NZ_CP048711.1"/>
</dbReference>
<dbReference type="GO" id="GO:0004300">
    <property type="term" value="F:enoyl-CoA hydratase activity"/>
    <property type="evidence" value="ECO:0007669"/>
    <property type="project" value="UniProtKB-EC"/>
</dbReference>
<sequence length="294" mass="32554">MTDKTKIPEYTQIRYELPEQTIARIVMARPDLRNAQSLKMLYEINHAFDVAARDPEVKVIILAGDGPHFSSGHDLTDDRTSLEQEPVVQAAGHHEPGAAGMYAGEEEYYVGLHWKWRNIAKPTIAQVQGKAMAGGMMIAMPMDIIVASEDAQFSDPVVAFGLNGHEYFLHAWDLGPRKAKEMLFTGDILSAEECKELGMVNHVVPREQLEEATLNLARRIASRPAIGLKLAKQAINFSMDLQGQHQALTGALAMHHVGHAHARIEFGYAVDPSGLEVIQNDSRRAMKAENTPEK</sequence>
<dbReference type="Pfam" id="PF00378">
    <property type="entry name" value="ECH_1"/>
    <property type="match status" value="1"/>
</dbReference>
<dbReference type="SUPFAM" id="SSF52096">
    <property type="entry name" value="ClpP/crotonase"/>
    <property type="match status" value="1"/>
</dbReference>
<dbReference type="EC" id="4.2.1.17" evidence="1"/>
<evidence type="ECO:0000313" key="2">
    <source>
        <dbReference type="Proteomes" id="UP000477680"/>
    </source>
</evidence>
<dbReference type="InterPro" id="IPR029045">
    <property type="entry name" value="ClpP/crotonase-like_dom_sf"/>
</dbReference>
<dbReference type="KEGG" id="kim:G3T16_08930"/>
<keyword evidence="1" id="KW-0456">Lyase</keyword>
<accession>A0A6C0U0T0</accession>
<proteinExistence type="predicted"/>
<dbReference type="PANTHER" id="PTHR11941:SF124">
    <property type="entry name" value="ENOYL-COA HYDRATASE ECHA13-RELATED"/>
    <property type="match status" value="1"/>
</dbReference>
<dbReference type="EMBL" id="CP048711">
    <property type="protein sequence ID" value="QIB65508.1"/>
    <property type="molecule type" value="Genomic_DNA"/>
</dbReference>
<dbReference type="CDD" id="cd06558">
    <property type="entry name" value="crotonase-like"/>
    <property type="match status" value="1"/>
</dbReference>
<dbReference type="GO" id="GO:0006635">
    <property type="term" value="P:fatty acid beta-oxidation"/>
    <property type="evidence" value="ECO:0007669"/>
    <property type="project" value="TreeGrafter"/>
</dbReference>